<keyword evidence="1" id="KW-0812">Transmembrane</keyword>
<name>A0ABT8EBV6_9BACL</name>
<feature type="transmembrane region" description="Helical" evidence="1">
    <location>
        <begin position="6"/>
        <end position="25"/>
    </location>
</feature>
<feature type="transmembrane region" description="Helical" evidence="1">
    <location>
        <begin position="203"/>
        <end position="224"/>
    </location>
</feature>
<feature type="transmembrane region" description="Helical" evidence="1">
    <location>
        <begin position="32"/>
        <end position="49"/>
    </location>
</feature>
<feature type="transmembrane region" description="Helical" evidence="1">
    <location>
        <begin position="410"/>
        <end position="432"/>
    </location>
</feature>
<proteinExistence type="predicted"/>
<feature type="transmembrane region" description="Helical" evidence="1">
    <location>
        <begin position="170"/>
        <end position="197"/>
    </location>
</feature>
<accession>A0ABT8EBV6</accession>
<evidence type="ECO:0000313" key="2">
    <source>
        <dbReference type="EMBL" id="MDN4075406.1"/>
    </source>
</evidence>
<keyword evidence="3" id="KW-1185">Reference proteome</keyword>
<feature type="transmembrane region" description="Helical" evidence="1">
    <location>
        <begin position="127"/>
        <end position="150"/>
    </location>
</feature>
<protein>
    <submittedName>
        <fullName evidence="2">Uncharacterized protein</fullName>
    </submittedName>
</protein>
<gene>
    <name evidence="2" type="ORF">QYF49_20820</name>
</gene>
<feature type="transmembrane region" description="Helical" evidence="1">
    <location>
        <begin position="325"/>
        <end position="342"/>
    </location>
</feature>
<feature type="transmembrane region" description="Helical" evidence="1">
    <location>
        <begin position="362"/>
        <end position="380"/>
    </location>
</feature>
<evidence type="ECO:0000313" key="3">
    <source>
        <dbReference type="Proteomes" id="UP001168694"/>
    </source>
</evidence>
<dbReference type="RefSeq" id="WP_290401514.1">
    <property type="nucleotide sequence ID" value="NZ_JAUHLN010000005.1"/>
</dbReference>
<dbReference type="EMBL" id="JAUHLN010000005">
    <property type="protein sequence ID" value="MDN4075406.1"/>
    <property type="molecule type" value="Genomic_DNA"/>
</dbReference>
<feature type="transmembrane region" description="Helical" evidence="1">
    <location>
        <begin position="55"/>
        <end position="72"/>
    </location>
</feature>
<organism evidence="2 3">
    <name type="scientific">Fictibacillus terranigra</name>
    <dbReference type="NCBI Taxonomy" id="3058424"/>
    <lineage>
        <taxon>Bacteria</taxon>
        <taxon>Bacillati</taxon>
        <taxon>Bacillota</taxon>
        <taxon>Bacilli</taxon>
        <taxon>Bacillales</taxon>
        <taxon>Fictibacillaceae</taxon>
        <taxon>Fictibacillus</taxon>
    </lineage>
</organism>
<sequence length="465" mass="51506">MKIQRFSIYGKSILFTLAVALFPVFQLAPFKGIGLVLSIVSILAIAASLPSCHFFTRLLSILFLTLGTWMVESKGIDFSSYVKLYGDMLYLLSLFAIVPLLALPIQVGGYRKVFEELFQRKVKSISTLYRVVTGLSYILGSFLNMAAIPIVHSSVKSSVEALPMKNPKRFLAIGILHGYSLPIMWTPLSGIVGVVLYVTHVRWLSIVPVLFSISLATLVMNWILFRWMEGGRPSVVGDQETASAAEQIPLDDPPLLFRKMFQIVLAIVLLLFLIVSVDAVFSLGLVVTVTLLTVPFAWIWCLLLKRGQSFWLEVKHHFTRKVAEMSESFAIFLSAGFFVQALHYSGNDQLVNQLFVQCKELIGIHLFLLLIPYMTLLLSYIGLHPIVVVHLLAQSLTPAILGFTPEQMTIAFLGGAVMTFYMGPFSGTLGLLSSMIDVAPLRIARWSLVNVVGFSLILAAAILLV</sequence>
<comment type="caution">
    <text evidence="2">The sequence shown here is derived from an EMBL/GenBank/DDBJ whole genome shotgun (WGS) entry which is preliminary data.</text>
</comment>
<evidence type="ECO:0000256" key="1">
    <source>
        <dbReference type="SAM" id="Phobius"/>
    </source>
</evidence>
<feature type="transmembrane region" description="Helical" evidence="1">
    <location>
        <begin position="260"/>
        <end position="277"/>
    </location>
</feature>
<keyword evidence="1" id="KW-0472">Membrane</keyword>
<keyword evidence="1" id="KW-1133">Transmembrane helix</keyword>
<feature type="transmembrane region" description="Helical" evidence="1">
    <location>
        <begin position="444"/>
        <end position="464"/>
    </location>
</feature>
<dbReference type="Proteomes" id="UP001168694">
    <property type="component" value="Unassembled WGS sequence"/>
</dbReference>
<reference evidence="2" key="1">
    <citation type="submission" date="2023-06" db="EMBL/GenBank/DDBJ databases">
        <title>Draft Genome Sequences of Representative Paenibacillus Polymyxa, Bacillus cereus, Fictibacillus sp., and Brevibacillus agri Strains Isolated from Amazonian Dark Earth.</title>
        <authorList>
            <person name="Pellegrinetti T.A."/>
            <person name="Cunha I.C.M."/>
            <person name="Chaves M.G."/>
            <person name="Freitas A.S."/>
            <person name="Silva A.V.R."/>
            <person name="Tsai S.M."/>
            <person name="Mendes L.W."/>
        </authorList>
    </citation>
    <scope>NUCLEOTIDE SEQUENCE</scope>
    <source>
        <strain evidence="2">CENA-BCM004</strain>
    </source>
</reference>
<feature type="transmembrane region" description="Helical" evidence="1">
    <location>
        <begin position="84"/>
        <end position="107"/>
    </location>
</feature>
<feature type="transmembrane region" description="Helical" evidence="1">
    <location>
        <begin position="283"/>
        <end position="304"/>
    </location>
</feature>